<dbReference type="GO" id="GO:0003887">
    <property type="term" value="F:DNA-directed DNA polymerase activity"/>
    <property type="evidence" value="ECO:0007669"/>
    <property type="project" value="UniProtKB-KW"/>
</dbReference>
<evidence type="ECO:0000256" key="16">
    <source>
        <dbReference type="ARBA" id="ARBA00035717"/>
    </source>
</evidence>
<evidence type="ECO:0000256" key="10">
    <source>
        <dbReference type="ARBA" id="ARBA00022705"/>
    </source>
</evidence>
<dbReference type="AlphaFoldDB" id="A0A1G1YX22"/>
<keyword evidence="8" id="KW-0808">Transferase</keyword>
<evidence type="ECO:0000256" key="1">
    <source>
        <dbReference type="ARBA" id="ARBA00001946"/>
    </source>
</evidence>
<evidence type="ECO:0000256" key="20">
    <source>
        <dbReference type="ARBA" id="ARBA00045548"/>
    </source>
</evidence>
<dbReference type="PRINTS" id="PR00870">
    <property type="entry name" value="DNAPOLXBETA"/>
</dbReference>
<dbReference type="SMART" id="SM00481">
    <property type="entry name" value="POLIIIAc"/>
    <property type="match status" value="1"/>
</dbReference>
<dbReference type="PANTHER" id="PTHR36928">
    <property type="entry name" value="PHOSPHATASE YCDX-RELATED"/>
    <property type="match status" value="1"/>
</dbReference>
<dbReference type="GO" id="GO:0042578">
    <property type="term" value="F:phosphoric ester hydrolase activity"/>
    <property type="evidence" value="ECO:0007669"/>
    <property type="project" value="TreeGrafter"/>
</dbReference>
<feature type="domain" description="Helix-hairpin-helix DNA-binding motif class 1" evidence="22">
    <location>
        <begin position="128"/>
        <end position="147"/>
    </location>
</feature>
<evidence type="ECO:0000256" key="9">
    <source>
        <dbReference type="ARBA" id="ARBA00022695"/>
    </source>
</evidence>
<evidence type="ECO:0000256" key="14">
    <source>
        <dbReference type="ARBA" id="ARBA00023053"/>
    </source>
</evidence>
<dbReference type="InterPro" id="IPR003583">
    <property type="entry name" value="Hlx-hairpin-Hlx_DNA-bd_motif"/>
</dbReference>
<dbReference type="InterPro" id="IPR016195">
    <property type="entry name" value="Pol/histidinol_Pase-like"/>
</dbReference>
<evidence type="ECO:0000256" key="6">
    <source>
        <dbReference type="ARBA" id="ARBA00022481"/>
    </source>
</evidence>
<dbReference type="Gene3D" id="1.10.150.20">
    <property type="entry name" value="5' to 3' exonuclease, C-terminal subdomain"/>
    <property type="match status" value="1"/>
</dbReference>
<keyword evidence="10" id="KW-0235">DNA replication</keyword>
<dbReference type="Pfam" id="PF14791">
    <property type="entry name" value="DNA_pol_B_thumb"/>
    <property type="match status" value="1"/>
</dbReference>
<dbReference type="EC" id="2.7.7.7" evidence="3"/>
<evidence type="ECO:0000256" key="12">
    <source>
        <dbReference type="ARBA" id="ARBA00022843"/>
    </source>
</evidence>
<evidence type="ECO:0000256" key="2">
    <source>
        <dbReference type="ARBA" id="ARBA00004496"/>
    </source>
</evidence>
<gene>
    <name evidence="25" type="ORF">A2Y84_00550</name>
</gene>
<evidence type="ECO:0000256" key="18">
    <source>
        <dbReference type="ARBA" id="ARBA00044632"/>
    </source>
</evidence>
<proteinExistence type="predicted"/>
<dbReference type="InterPro" id="IPR002054">
    <property type="entry name" value="DNA-dir_DNA_pol_X"/>
</dbReference>
<feature type="domain" description="Helix-hairpin-helix DNA-binding motif class 1" evidence="22">
    <location>
        <begin position="93"/>
        <end position="112"/>
    </location>
</feature>
<dbReference type="InterPro" id="IPR022311">
    <property type="entry name" value="PolX-like"/>
</dbReference>
<dbReference type="GO" id="GO:0005829">
    <property type="term" value="C:cytosol"/>
    <property type="evidence" value="ECO:0007669"/>
    <property type="project" value="TreeGrafter"/>
</dbReference>
<dbReference type="GO" id="GO:0140078">
    <property type="term" value="F:class I DNA-(apurinic or apyrimidinic site) endonuclease activity"/>
    <property type="evidence" value="ECO:0007669"/>
    <property type="project" value="UniProtKB-EC"/>
</dbReference>
<dbReference type="GO" id="GO:0008270">
    <property type="term" value="F:zinc ion binding"/>
    <property type="evidence" value="ECO:0007669"/>
    <property type="project" value="TreeGrafter"/>
</dbReference>
<sequence>MKNAEIARIFSEISEYLEMQDIPFKPRAYQRVALAIEDLETEIADIYQSGGLKALKQIPGVGQAIAEKIEEILRTGRLKYYEQLKRATPVDLSALSKIESLGPKRVKALYERLKIKNVSELEKAARAGRIRNLSGFGEKSEENILRSISFYYSQSGRITLDKAIPIARSLENYLAGFPYVKKVIVAGSLRRFKETIGDLDVLVVSQNPRRVTEAFIKQPDVARVLARGDTKSSVTLKQGIDADLRIVTADSYGAALNYFTGSKAHNIALRRIAQSRGLKLNEYGLFRGKKQIAGATEAGLYEALGLAYIEPEMREDVGEIELARKHDLPKLIKYGTLQGDLQIQTNWTDGRDSIEAMARAAMKNGLKYIAITDHTKSLAMTGGLDERRLIQQGREIDKLNKKFKGKFKIFKGTECNILKDGSLDLDNRTLAKLDVVGAAVHSHFNLFQKQQTERIKKAMANPHVDIIFHPTGRLIGQRPPYEIGMDEIINFARATKTVLEIDGHPQRLDLRDDYIRKCATLGIKMSIDSDAHSTGAIAYLDVGIAQARRGWATKKDIINAWPADKMLQFLKPRR</sequence>
<keyword evidence="6" id="KW-0488">Methylation</keyword>
<keyword evidence="15" id="KW-0234">DNA repair</keyword>
<evidence type="ECO:0000256" key="15">
    <source>
        <dbReference type="ARBA" id="ARBA00023204"/>
    </source>
</evidence>
<dbReference type="InterPro" id="IPR003141">
    <property type="entry name" value="Pol/His_phosphatase_N"/>
</dbReference>
<protein>
    <recommendedName>
        <fullName evidence="5">DNA polymerase beta</fullName>
        <ecNumber evidence="3">2.7.7.7</ecNumber>
        <ecNumber evidence="4">4.2.99.18</ecNumber>
    </recommendedName>
    <alternativeName>
        <fullName evidence="16">5'-deoxyribose-phosphate lyase</fullName>
    </alternativeName>
    <alternativeName>
        <fullName evidence="17">AP lyase</fullName>
    </alternativeName>
</protein>
<dbReference type="CDD" id="cd00141">
    <property type="entry name" value="NT_POLXc"/>
    <property type="match status" value="1"/>
</dbReference>
<dbReference type="Gene3D" id="3.20.20.140">
    <property type="entry name" value="Metal-dependent hydrolases"/>
    <property type="match status" value="1"/>
</dbReference>
<evidence type="ECO:0000256" key="5">
    <source>
        <dbReference type="ARBA" id="ARBA00020020"/>
    </source>
</evidence>
<evidence type="ECO:0000259" key="24">
    <source>
        <dbReference type="SMART" id="SM00483"/>
    </source>
</evidence>
<dbReference type="SUPFAM" id="SSF81301">
    <property type="entry name" value="Nucleotidyltransferase"/>
    <property type="match status" value="1"/>
</dbReference>
<keyword evidence="12" id="KW-0832">Ubl conjugation</keyword>
<dbReference type="PIRSF" id="PIRSF005047">
    <property type="entry name" value="UCP005047_YshC"/>
    <property type="match status" value="1"/>
</dbReference>
<dbReference type="GO" id="GO:0006281">
    <property type="term" value="P:DNA repair"/>
    <property type="evidence" value="ECO:0007669"/>
    <property type="project" value="UniProtKB-KW"/>
</dbReference>
<feature type="domain" description="Helix-hairpin-helix DNA-binding motif class 1" evidence="22">
    <location>
        <begin position="53"/>
        <end position="72"/>
    </location>
</feature>
<comment type="subcellular location">
    <subcellularLocation>
        <location evidence="2">Cytoplasm</location>
    </subcellularLocation>
</comment>
<keyword evidence="11" id="KW-0227">DNA damage</keyword>
<evidence type="ECO:0000256" key="3">
    <source>
        <dbReference type="ARBA" id="ARBA00012417"/>
    </source>
</evidence>
<dbReference type="InterPro" id="IPR027421">
    <property type="entry name" value="DNA_pol_lamdba_lyase_dom_sf"/>
</dbReference>
<evidence type="ECO:0000256" key="17">
    <source>
        <dbReference type="ARBA" id="ARBA00035726"/>
    </source>
</evidence>
<evidence type="ECO:0000313" key="25">
    <source>
        <dbReference type="EMBL" id="OGY56779.1"/>
    </source>
</evidence>
<dbReference type="InterPro" id="IPR010996">
    <property type="entry name" value="HHH_MUS81"/>
</dbReference>
<comment type="catalytic activity">
    <reaction evidence="18">
        <text>2'-deoxyribonucleotide-(2'-deoxyribose 5'-phosphate)-2'-deoxyribonucleotide-DNA = a 3'-end 2'-deoxyribonucleotide-(2,3-dehydro-2,3-deoxyribose 5'-phosphate)-DNA + a 5'-end 5'-phospho-2'-deoxyribonucleoside-DNA + H(+)</text>
        <dbReference type="Rhea" id="RHEA:66592"/>
        <dbReference type="Rhea" id="RHEA-COMP:13180"/>
        <dbReference type="Rhea" id="RHEA-COMP:16897"/>
        <dbReference type="Rhea" id="RHEA-COMP:17067"/>
        <dbReference type="ChEBI" id="CHEBI:15378"/>
        <dbReference type="ChEBI" id="CHEBI:136412"/>
        <dbReference type="ChEBI" id="CHEBI:157695"/>
        <dbReference type="ChEBI" id="CHEBI:167181"/>
        <dbReference type="EC" id="4.2.99.18"/>
    </reaction>
</comment>
<dbReference type="SUPFAM" id="SSF89550">
    <property type="entry name" value="PHP domain-like"/>
    <property type="match status" value="1"/>
</dbReference>
<reference evidence="25 26" key="1">
    <citation type="journal article" date="2016" name="Nat. Commun.">
        <title>Thousands of microbial genomes shed light on interconnected biogeochemical processes in an aquifer system.</title>
        <authorList>
            <person name="Anantharaman K."/>
            <person name="Brown C.T."/>
            <person name="Hug L.A."/>
            <person name="Sharon I."/>
            <person name="Castelle C.J."/>
            <person name="Probst A.J."/>
            <person name="Thomas B.C."/>
            <person name="Singh A."/>
            <person name="Wilkins M.J."/>
            <person name="Karaoz U."/>
            <person name="Brodie E.L."/>
            <person name="Williams K.H."/>
            <person name="Hubbard S.S."/>
            <person name="Banfield J.F."/>
        </authorList>
    </citation>
    <scope>NUCLEOTIDE SEQUENCE [LARGE SCALE GENOMIC DNA]</scope>
</reference>
<dbReference type="Pfam" id="PF14716">
    <property type="entry name" value="HHH_8"/>
    <property type="match status" value="1"/>
</dbReference>
<evidence type="ECO:0000256" key="11">
    <source>
        <dbReference type="ARBA" id="ARBA00022763"/>
    </source>
</evidence>
<evidence type="ECO:0000256" key="13">
    <source>
        <dbReference type="ARBA" id="ARBA00022932"/>
    </source>
</evidence>
<organism evidence="25 26">
    <name type="scientific">Candidatus Colwellbacteria bacterium RBG_13_48_8</name>
    <dbReference type="NCBI Taxonomy" id="1797685"/>
    <lineage>
        <taxon>Bacteria</taxon>
        <taxon>Candidatus Colwelliibacteriota</taxon>
    </lineage>
</organism>
<comment type="cofactor">
    <cofactor evidence="1">
        <name>Mg(2+)</name>
        <dbReference type="ChEBI" id="CHEBI:18420"/>
    </cofactor>
</comment>
<keyword evidence="13" id="KW-0239">DNA-directed DNA polymerase</keyword>
<dbReference type="InterPro" id="IPR037160">
    <property type="entry name" value="DNA_Pol_thumb_sf"/>
</dbReference>
<dbReference type="PANTHER" id="PTHR36928:SF1">
    <property type="entry name" value="PHOSPHATASE YCDX-RELATED"/>
    <property type="match status" value="1"/>
</dbReference>
<comment type="catalytic activity">
    <reaction evidence="19">
        <text>a 5'-end 2'-deoxyribose-2'-deoxyribonucleotide-DNA = (2E,4S)-4-hydroxypenten-2-al-5-phosphate + a 5'-end 5'-phospho-2'-deoxyribonucleoside-DNA + H(+)</text>
        <dbReference type="Rhea" id="RHEA:76255"/>
        <dbReference type="Rhea" id="RHEA-COMP:13180"/>
        <dbReference type="Rhea" id="RHEA-COMP:18657"/>
        <dbReference type="ChEBI" id="CHEBI:15378"/>
        <dbReference type="ChEBI" id="CHEBI:136412"/>
        <dbReference type="ChEBI" id="CHEBI:195194"/>
        <dbReference type="ChEBI" id="CHEBI:195195"/>
    </reaction>
</comment>
<evidence type="ECO:0000256" key="7">
    <source>
        <dbReference type="ARBA" id="ARBA00022634"/>
    </source>
</evidence>
<dbReference type="InterPro" id="IPR002008">
    <property type="entry name" value="DNA_pol_X_beta-like"/>
</dbReference>
<dbReference type="InterPro" id="IPR029398">
    <property type="entry name" value="PolB_thumb"/>
</dbReference>
<comment type="catalytic activity">
    <reaction evidence="21">
        <text>DNA(n) + a 2'-deoxyribonucleoside 5'-triphosphate = DNA(n+1) + diphosphate</text>
        <dbReference type="Rhea" id="RHEA:22508"/>
        <dbReference type="Rhea" id="RHEA-COMP:17339"/>
        <dbReference type="Rhea" id="RHEA-COMP:17340"/>
        <dbReference type="ChEBI" id="CHEBI:33019"/>
        <dbReference type="ChEBI" id="CHEBI:61560"/>
        <dbReference type="ChEBI" id="CHEBI:173112"/>
        <dbReference type="EC" id="2.7.7.7"/>
    </reaction>
</comment>
<keyword evidence="14" id="KW-0915">Sodium</keyword>
<dbReference type="Gene3D" id="3.30.460.10">
    <property type="entry name" value="Beta Polymerase, domain 2"/>
    <property type="match status" value="1"/>
</dbReference>
<dbReference type="EMBL" id="MHIT01000018">
    <property type="protein sequence ID" value="OGY56779.1"/>
    <property type="molecule type" value="Genomic_DNA"/>
</dbReference>
<feature type="domain" description="DNA-directed DNA polymerase X" evidence="24">
    <location>
        <begin position="1"/>
        <end position="315"/>
    </location>
</feature>
<comment type="function">
    <text evidence="20">Repair polymerase that plays a key role in base-excision repair. During this process, the damaged base is excised by specific DNA glycosylases, the DNA backbone is nicked at the abasic site by an apurinic/apyrimidic (AP) endonuclease, and POLB removes 5'-deoxyribose-phosphate from the preincised AP site acting as a 5'-deoxyribose-phosphate lyase (5'-dRP lyase); through its DNA polymerase activity, it adds one nucleotide to the 3' end of the arising single-nucleotide gap. Conducts 'gap-filling' DNA synthesis in a stepwise distributive fashion rather than in a processive fashion as for other DNA polymerases. It is also able to cleave sugar-phosphate bonds 3' to an intact AP site, acting as an AP lyase.</text>
</comment>
<dbReference type="Gene3D" id="3.30.210.10">
    <property type="entry name" value="DNA polymerase, thumb domain"/>
    <property type="match status" value="1"/>
</dbReference>
<evidence type="ECO:0000259" key="22">
    <source>
        <dbReference type="SMART" id="SM00278"/>
    </source>
</evidence>
<dbReference type="InterPro" id="IPR043519">
    <property type="entry name" value="NT_sf"/>
</dbReference>
<evidence type="ECO:0000313" key="26">
    <source>
        <dbReference type="Proteomes" id="UP000177062"/>
    </source>
</evidence>
<dbReference type="InterPro" id="IPR047967">
    <property type="entry name" value="PolX_PHP"/>
</dbReference>
<keyword evidence="9" id="KW-0548">Nucleotidyltransferase</keyword>
<dbReference type="Proteomes" id="UP000177062">
    <property type="component" value="Unassembled WGS sequence"/>
</dbReference>
<accession>A0A1G1YX22</accession>
<name>A0A1G1YX22_9BACT</name>
<evidence type="ECO:0000256" key="19">
    <source>
        <dbReference type="ARBA" id="ARBA00044678"/>
    </source>
</evidence>
<dbReference type="CDD" id="cd07436">
    <property type="entry name" value="PHP_PolX"/>
    <property type="match status" value="1"/>
</dbReference>
<evidence type="ECO:0000259" key="23">
    <source>
        <dbReference type="SMART" id="SM00481"/>
    </source>
</evidence>
<dbReference type="GO" id="GO:0003677">
    <property type="term" value="F:DNA binding"/>
    <property type="evidence" value="ECO:0007669"/>
    <property type="project" value="InterPro"/>
</dbReference>
<dbReference type="SMART" id="SM00278">
    <property type="entry name" value="HhH1"/>
    <property type="match status" value="3"/>
</dbReference>
<dbReference type="NCBIfam" id="NF006375">
    <property type="entry name" value="PRK08609.1"/>
    <property type="match status" value="1"/>
</dbReference>
<dbReference type="InterPro" id="IPR050243">
    <property type="entry name" value="PHP_phosphatase"/>
</dbReference>
<dbReference type="Gene3D" id="1.10.150.110">
    <property type="entry name" value="DNA polymerase beta, N-terminal domain-like"/>
    <property type="match status" value="1"/>
</dbReference>
<comment type="caution">
    <text evidence="25">The sequence shown here is derived from an EMBL/GenBank/DDBJ whole genome shotgun (WGS) entry which is preliminary data.</text>
</comment>
<evidence type="ECO:0000256" key="4">
    <source>
        <dbReference type="ARBA" id="ARBA00012720"/>
    </source>
</evidence>
<feature type="domain" description="Polymerase/histidinol phosphatase N-terminal" evidence="23">
    <location>
        <begin position="339"/>
        <end position="419"/>
    </location>
</feature>
<dbReference type="SMART" id="SM00483">
    <property type="entry name" value="POLXc"/>
    <property type="match status" value="1"/>
</dbReference>
<keyword evidence="7" id="KW-0237">DNA synthesis</keyword>
<evidence type="ECO:0000256" key="8">
    <source>
        <dbReference type="ARBA" id="ARBA00022679"/>
    </source>
</evidence>
<dbReference type="SUPFAM" id="SSF47802">
    <property type="entry name" value="DNA polymerase beta, N-terminal domain-like"/>
    <property type="match status" value="1"/>
</dbReference>
<dbReference type="EC" id="4.2.99.18" evidence="4"/>
<dbReference type="Pfam" id="PF14520">
    <property type="entry name" value="HHH_5"/>
    <property type="match status" value="1"/>
</dbReference>
<evidence type="ECO:0000256" key="21">
    <source>
        <dbReference type="ARBA" id="ARBA00049244"/>
    </source>
</evidence>